<sequence length="456" mass="51824">MKHFFTLLLIITSPFLNAQNFPEKIDSLINASFKTGVFNGNILVHYNDKLIYSNSLGYADSQRTPLASDHSMPIGSISKEFGSVGIMFLAEQGKVNIDEPLINYLDFLPEYCSDIKVSQILNYTSGIIATAGYDTESLKESLSEAKELKFNPGTRYDYNYSNIILQKALIEKLSGMTFKDFLEKRLFNPIGIDQIYQPENGKLYGKMAESFNNDGENTTFIHDYTKAIYLTPDDLHQWLKSLYNEDIISFETISTLNKTFDKGSQSGLGHLSLDSLGVLEHYHHGSGNNYEAIIYYSRELELEIILMTNNLNFKLAEIGNGIINIMQNKPFKTPKRSVYLDIREKLNDDFESGIAFYHQIRTEKADSYDLDNQGNDLIKTAQYLMRREKYTDAATLLNLGYITCELNKNDKSSFAELIADCYSSLGKNELAKIYYQKSILFNASNKGAQNKLNDLI</sequence>
<feature type="chain" id="PRO_5046311583" evidence="1">
    <location>
        <begin position="19"/>
        <end position="456"/>
    </location>
</feature>
<dbReference type="InterPro" id="IPR050491">
    <property type="entry name" value="AmpC-like"/>
</dbReference>
<dbReference type="InterPro" id="IPR012338">
    <property type="entry name" value="Beta-lactam/transpept-like"/>
</dbReference>
<dbReference type="RefSeq" id="WP_266057910.1">
    <property type="nucleotide sequence ID" value="NZ_JAPFQN010000009.1"/>
</dbReference>
<dbReference type="Pfam" id="PF00144">
    <property type="entry name" value="Beta-lactamase"/>
    <property type="match status" value="1"/>
</dbReference>
<accession>A0ABT3RUU9</accession>
<dbReference type="GO" id="GO:0016787">
    <property type="term" value="F:hydrolase activity"/>
    <property type="evidence" value="ECO:0007669"/>
    <property type="project" value="UniProtKB-KW"/>
</dbReference>
<keyword evidence="3" id="KW-0378">Hydrolase</keyword>
<dbReference type="Pfam" id="PF13181">
    <property type="entry name" value="TPR_8"/>
    <property type="match status" value="1"/>
</dbReference>
<feature type="domain" description="Beta-lactamase-related" evidence="2">
    <location>
        <begin position="41"/>
        <end position="312"/>
    </location>
</feature>
<dbReference type="InterPro" id="IPR019734">
    <property type="entry name" value="TPR_rpt"/>
</dbReference>
<reference evidence="3 4" key="1">
    <citation type="submission" date="2022-11" db="EMBL/GenBank/DDBJ databases">
        <title>The characterization of three novel Bacteroidetes species and genomic analysis of their roles in tidal elemental geochemical cycles.</title>
        <authorList>
            <person name="Ma K."/>
        </authorList>
    </citation>
    <scope>NUCLEOTIDE SEQUENCE [LARGE SCALE GENOMIC DNA]</scope>
    <source>
        <strain evidence="3 4">M17</strain>
    </source>
</reference>
<comment type="caution">
    <text evidence="3">The sequence shown here is derived from an EMBL/GenBank/DDBJ whole genome shotgun (WGS) entry which is preliminary data.</text>
</comment>
<keyword evidence="4" id="KW-1185">Reference proteome</keyword>
<proteinExistence type="predicted"/>
<evidence type="ECO:0000313" key="3">
    <source>
        <dbReference type="EMBL" id="MCX2745347.1"/>
    </source>
</evidence>
<dbReference type="PANTHER" id="PTHR46825:SF9">
    <property type="entry name" value="BETA-LACTAMASE-RELATED DOMAIN-CONTAINING PROTEIN"/>
    <property type="match status" value="1"/>
</dbReference>
<organism evidence="3 4">
    <name type="scientific">Mangrovivirga halotolerans</name>
    <dbReference type="NCBI Taxonomy" id="2993936"/>
    <lineage>
        <taxon>Bacteria</taxon>
        <taxon>Pseudomonadati</taxon>
        <taxon>Bacteroidota</taxon>
        <taxon>Cytophagia</taxon>
        <taxon>Cytophagales</taxon>
        <taxon>Mangrovivirgaceae</taxon>
        <taxon>Mangrovivirga</taxon>
    </lineage>
</organism>
<dbReference type="InterPro" id="IPR001466">
    <property type="entry name" value="Beta-lactam-related"/>
</dbReference>
<protein>
    <submittedName>
        <fullName evidence="3">Serine hydrolase</fullName>
    </submittedName>
</protein>
<keyword evidence="1" id="KW-0732">Signal</keyword>
<dbReference type="EMBL" id="JAPFQN010000009">
    <property type="protein sequence ID" value="MCX2745347.1"/>
    <property type="molecule type" value="Genomic_DNA"/>
</dbReference>
<dbReference type="Gene3D" id="3.40.710.10">
    <property type="entry name" value="DD-peptidase/beta-lactamase superfamily"/>
    <property type="match status" value="1"/>
</dbReference>
<evidence type="ECO:0000313" key="4">
    <source>
        <dbReference type="Proteomes" id="UP001209885"/>
    </source>
</evidence>
<evidence type="ECO:0000259" key="2">
    <source>
        <dbReference type="Pfam" id="PF00144"/>
    </source>
</evidence>
<evidence type="ECO:0000256" key="1">
    <source>
        <dbReference type="SAM" id="SignalP"/>
    </source>
</evidence>
<gene>
    <name evidence="3" type="ORF">OO013_15825</name>
</gene>
<feature type="signal peptide" evidence="1">
    <location>
        <begin position="1"/>
        <end position="18"/>
    </location>
</feature>
<dbReference type="PANTHER" id="PTHR46825">
    <property type="entry name" value="D-ALANYL-D-ALANINE-CARBOXYPEPTIDASE/ENDOPEPTIDASE AMPH"/>
    <property type="match status" value="1"/>
</dbReference>
<dbReference type="SUPFAM" id="SSF56601">
    <property type="entry name" value="beta-lactamase/transpeptidase-like"/>
    <property type="match status" value="1"/>
</dbReference>
<dbReference type="Proteomes" id="UP001209885">
    <property type="component" value="Unassembled WGS sequence"/>
</dbReference>
<name>A0ABT3RUU9_9BACT</name>